<dbReference type="InterPro" id="IPR036757">
    <property type="entry name" value="TFR-like_dimer_dom_sf"/>
</dbReference>
<dbReference type="CDD" id="cd03874">
    <property type="entry name" value="M28_PMSA_TfR_like"/>
    <property type="match status" value="1"/>
</dbReference>
<evidence type="ECO:0000256" key="1">
    <source>
        <dbReference type="ARBA" id="ARBA00005634"/>
    </source>
</evidence>
<evidence type="ECO:0000313" key="4">
    <source>
        <dbReference type="Proteomes" id="UP000094336"/>
    </source>
</evidence>
<dbReference type="Gene3D" id="3.50.30.30">
    <property type="match status" value="1"/>
</dbReference>
<reference evidence="4" key="1">
    <citation type="submission" date="2016-05" db="EMBL/GenBank/DDBJ databases">
        <title>Comparative genomics of biotechnologically important yeasts.</title>
        <authorList>
            <consortium name="DOE Joint Genome Institute"/>
            <person name="Riley R."/>
            <person name="Haridas S."/>
            <person name="Wolfe K.H."/>
            <person name="Lopes M.R."/>
            <person name="Hittinger C.T."/>
            <person name="Goker M."/>
            <person name="Salamov A."/>
            <person name="Wisecaver J."/>
            <person name="Long T.M."/>
            <person name="Aerts A.L."/>
            <person name="Barry K."/>
            <person name="Choi C."/>
            <person name="Clum A."/>
            <person name="Coughlan A.Y."/>
            <person name="Deshpande S."/>
            <person name="Douglass A.P."/>
            <person name="Hanson S.J."/>
            <person name="Klenk H.-P."/>
            <person name="Labutti K."/>
            <person name="Lapidus A."/>
            <person name="Lindquist E."/>
            <person name="Lipzen A."/>
            <person name="Meier-Kolthoff J.P."/>
            <person name="Ohm R.A."/>
            <person name="Otillar R.P."/>
            <person name="Pangilinan J."/>
            <person name="Peng Y."/>
            <person name="Rokas A."/>
            <person name="Rosa C.A."/>
            <person name="Scheuner C."/>
            <person name="Sibirny A.A."/>
            <person name="Slot J.C."/>
            <person name="Stielow J.B."/>
            <person name="Sun H."/>
            <person name="Kurtzman C.P."/>
            <person name="Blackwell M."/>
            <person name="Grigoriev I.V."/>
            <person name="Jeffries T.W."/>
        </authorList>
    </citation>
    <scope>NUCLEOTIDE SEQUENCE [LARGE SCALE GENOMIC DNA]</scope>
    <source>
        <strain evidence="4">NRRL Y-12698</strain>
    </source>
</reference>
<dbReference type="Gene3D" id="3.40.630.10">
    <property type="entry name" value="Zn peptidases"/>
    <property type="match status" value="1"/>
</dbReference>
<dbReference type="OrthoDB" id="5841748at2759"/>
<dbReference type="SUPFAM" id="SSF47672">
    <property type="entry name" value="Transferrin receptor-like dimerisation domain"/>
    <property type="match status" value="1"/>
</dbReference>
<dbReference type="SUPFAM" id="SSF52025">
    <property type="entry name" value="PA domain"/>
    <property type="match status" value="1"/>
</dbReference>
<dbReference type="InterPro" id="IPR007365">
    <property type="entry name" value="TFR-like_dimer_dom"/>
</dbReference>
<comment type="similarity">
    <text evidence="1">Belongs to the peptidase M28 family. M28B subfamily.</text>
</comment>
<dbReference type="RefSeq" id="XP_018987864.1">
    <property type="nucleotide sequence ID" value="XM_019127463.1"/>
</dbReference>
<keyword evidence="4" id="KW-1185">Reference proteome</keyword>
<accession>A0A1E3QY16</accession>
<dbReference type="FunFam" id="3.40.630.10:FF:000101">
    <property type="entry name" value="N-acetylated alpha-linked acidic dipeptidase like 1"/>
    <property type="match status" value="1"/>
</dbReference>
<name>A0A1E3QY16_9ASCO</name>
<feature type="domain" description="Transferrin receptor-like dimerisation" evidence="2">
    <location>
        <begin position="484"/>
        <end position="622"/>
    </location>
</feature>
<proteinExistence type="inferred from homology"/>
<dbReference type="AlphaFoldDB" id="A0A1E3QY16"/>
<dbReference type="InterPro" id="IPR039373">
    <property type="entry name" value="Peptidase_M28B"/>
</dbReference>
<dbReference type="SUPFAM" id="SSF53187">
    <property type="entry name" value="Zn-dependent exopeptidases"/>
    <property type="match status" value="1"/>
</dbReference>
<dbReference type="EMBL" id="KV454426">
    <property type="protein sequence ID" value="ODQ82536.1"/>
    <property type="molecule type" value="Genomic_DNA"/>
</dbReference>
<dbReference type="STRING" id="984486.A0A1E3QY16"/>
<gene>
    <name evidence="3" type="ORF">BABINDRAFT_159104</name>
</gene>
<organism evidence="3 4">
    <name type="scientific">Babjeviella inositovora NRRL Y-12698</name>
    <dbReference type="NCBI Taxonomy" id="984486"/>
    <lineage>
        <taxon>Eukaryota</taxon>
        <taxon>Fungi</taxon>
        <taxon>Dikarya</taxon>
        <taxon>Ascomycota</taxon>
        <taxon>Saccharomycotina</taxon>
        <taxon>Pichiomycetes</taxon>
        <taxon>Serinales incertae sedis</taxon>
        <taxon>Babjeviella</taxon>
    </lineage>
</organism>
<dbReference type="PANTHER" id="PTHR10404">
    <property type="entry name" value="N-ACETYLATED-ALPHA-LINKED ACIDIC DIPEPTIDASE"/>
    <property type="match status" value="1"/>
</dbReference>
<evidence type="ECO:0000259" key="2">
    <source>
        <dbReference type="Pfam" id="PF04253"/>
    </source>
</evidence>
<dbReference type="GO" id="GO:0004180">
    <property type="term" value="F:carboxypeptidase activity"/>
    <property type="evidence" value="ECO:0007669"/>
    <property type="project" value="TreeGrafter"/>
</dbReference>
<dbReference type="Pfam" id="PF04253">
    <property type="entry name" value="TFR_dimer"/>
    <property type="match status" value="1"/>
</dbReference>
<protein>
    <recommendedName>
        <fullName evidence="2">Transferrin receptor-like dimerisation domain-containing protein</fullName>
    </recommendedName>
</protein>
<dbReference type="Gene3D" id="1.20.930.40">
    <property type="entry name" value="Transferrin receptor-like, dimerisation domain"/>
    <property type="match status" value="1"/>
</dbReference>
<sequence>MAGTAGDRVLAKYVEAVFARSLHSIETREIATFLDYPNNDKLSIKVSGDANFDVVLNEGKSDMEYLAFNPNSLGGEFTTNKLVYVNYGRAEDYAKIGALDNALCLVRYGQTHPGTKLQVAEGRCQAVIFFADDPAFPDAIIKDNVANLNNSPGDVLTPGWESSNDLRLTWEQSASTPKVPSVPISLSEAKKLLALLKGGVQFGDWWSGSTGGLAKTKIHFKVKPTIRERHPIWNVIGHIPGREQKSKGIIIGAARDAACYGTMSANTGTVVMLQLVELFETLRVKYDWTPLRSIYFASWDGTEYNLQGAAEHVEQHFHELKSFGYAYIDLSDAVTGTDLAVDAHPALQAAVKEALGLVASPKDNSSSLFQHHFQGNHGTRFAYLNELEKNYVPFNSFAGIPSLEVKFKGTAYPENSCYDNFAFFEKHGDADMTYHTTLVRVLARLAIKLVDMPFIPYDLHDYVGMVDPFVQDIDKHAKSHGKQLDFGSMNKAIRQFQQIAKDYHLLTANWKEYVYGKYSMDDPIDVLEPVGLSARRMHLNERLTAFEKYLLATGGNSRRPAYRHMLFGALYRAPDNDAMHQYGEGYWATFPVVRDAMERGDWEGVQRALNTVANALSTACEHFFREW</sequence>
<dbReference type="Proteomes" id="UP000094336">
    <property type="component" value="Unassembled WGS sequence"/>
</dbReference>
<evidence type="ECO:0000313" key="3">
    <source>
        <dbReference type="EMBL" id="ODQ82536.1"/>
    </source>
</evidence>
<dbReference type="PANTHER" id="PTHR10404:SF72">
    <property type="entry name" value="ZINC METALLOPROTEASE TRE2-RELATED"/>
    <property type="match status" value="1"/>
</dbReference>
<dbReference type="InterPro" id="IPR046450">
    <property type="entry name" value="PA_dom_sf"/>
</dbReference>
<dbReference type="GeneID" id="30145316"/>